<dbReference type="VEuPathDB" id="TriTrypDB:LmxM.08_29.1480"/>
<dbReference type="RefSeq" id="XP_003872409.1">
    <property type="nucleotide sequence ID" value="XM_003872360.1"/>
</dbReference>
<dbReference type="PhylomeDB" id="E9ALS5"/>
<dbReference type="KEGG" id="lmi:LMXM_08_29_1480"/>
<dbReference type="Proteomes" id="UP000007259">
    <property type="component" value="Chromosome 8"/>
</dbReference>
<evidence type="ECO:0000313" key="2">
    <source>
        <dbReference type="EMBL" id="CBZ23880.1"/>
    </source>
</evidence>
<keyword evidence="1" id="KW-0472">Membrane</keyword>
<keyword evidence="1" id="KW-0812">Transmembrane</keyword>
<evidence type="ECO:0000313" key="3">
    <source>
        <dbReference type="Proteomes" id="UP000007259"/>
    </source>
</evidence>
<dbReference type="OMA" id="CRQVHIG"/>
<evidence type="ECO:0000256" key="1">
    <source>
        <dbReference type="SAM" id="Phobius"/>
    </source>
</evidence>
<gene>
    <name evidence="2" type="ORF">LMXM_08_29_1480</name>
</gene>
<evidence type="ECO:0008006" key="4">
    <source>
        <dbReference type="Google" id="ProtNLM"/>
    </source>
</evidence>
<keyword evidence="1" id="KW-1133">Transmembrane helix</keyword>
<protein>
    <recommendedName>
        <fullName evidence="4">Transmembrane protein</fullName>
    </recommendedName>
</protein>
<keyword evidence="3" id="KW-1185">Reference proteome</keyword>
<reference evidence="2 3" key="1">
    <citation type="journal article" date="2011" name="Genome Res.">
        <title>Chromosome and gene copy number variation allow major structural change between species and strains of Leishmania.</title>
        <authorList>
            <person name="Rogers M.B."/>
            <person name="Hilley J.D."/>
            <person name="Dickens N.J."/>
            <person name="Wilkes J."/>
            <person name="Bates P.A."/>
            <person name="Depledge D.P."/>
            <person name="Harris D."/>
            <person name="Her Y."/>
            <person name="Herzyk P."/>
            <person name="Imamura H."/>
            <person name="Otto T.D."/>
            <person name="Sanders M."/>
            <person name="Seeger K."/>
            <person name="Dujardin J.C."/>
            <person name="Berriman M."/>
            <person name="Smith D.F."/>
            <person name="Hertz-Fowler C."/>
            <person name="Mottram J.C."/>
        </authorList>
    </citation>
    <scope>NUCLEOTIDE SEQUENCE [LARGE SCALE GENOMIC DNA]</scope>
    <source>
        <strain evidence="2 3">MHOM/GT/2001/U1103</strain>
    </source>
</reference>
<dbReference type="EMBL" id="FR799561">
    <property type="protein sequence ID" value="CBZ23880.1"/>
    <property type="molecule type" value="Genomic_DNA"/>
</dbReference>
<feature type="transmembrane region" description="Helical" evidence="1">
    <location>
        <begin position="240"/>
        <end position="261"/>
    </location>
</feature>
<name>E9ALS5_LEIMU</name>
<accession>E9ALS5</accession>
<organism evidence="2 3">
    <name type="scientific">Leishmania mexicana (strain MHOM/GT/2001/U1103)</name>
    <dbReference type="NCBI Taxonomy" id="929439"/>
    <lineage>
        <taxon>Eukaryota</taxon>
        <taxon>Discoba</taxon>
        <taxon>Euglenozoa</taxon>
        <taxon>Kinetoplastea</taxon>
        <taxon>Metakinetoplastina</taxon>
        <taxon>Trypanosomatida</taxon>
        <taxon>Trypanosomatidae</taxon>
        <taxon>Leishmaniinae</taxon>
        <taxon>Leishmania</taxon>
    </lineage>
</organism>
<sequence length="303" mass="33112">MYNGIAAKAKSTTKGGEHPFTAARVAFLTRFKSLVCSSSVMRMPSVAQVPPHPLFSSFPASTLFRFLSSLSMAPCVPTYASPSGDGFVAKANLLARAHTSRLNTTKKSRYRERENTRQPLVRATASPSISVVKTRPTAAALKMPLSSAARPSYSASLSSQRLLRNAGICSTATSALTCCRQVHIGHSTDVHRWRNPEKEEVQRHFRGGVKLGSHIAKVREQQAKERELIEQDKFTDWRLVYNYAIGAALLLIGLNAMLAFVEPNPSPEYVPYTEPGVPASNASDTMADSIQAPLSEVRPARRI</sequence>
<dbReference type="AlphaFoldDB" id="E9ALS5"/>
<dbReference type="OrthoDB" id="266417at2759"/>
<dbReference type="GeneID" id="13447189"/>
<proteinExistence type="predicted"/>